<name>A0A6I6NFC1_9ACTN</name>
<proteinExistence type="predicted"/>
<feature type="region of interest" description="Disordered" evidence="1">
    <location>
        <begin position="54"/>
        <end position="74"/>
    </location>
</feature>
<dbReference type="AlphaFoldDB" id="A0A6I6NFC1"/>
<sequence>MSRTVKLNPLTVLLAILIAAEVAGILGALLVIPVTGVIQVVLGDLWAHRKGRPLRSAMSADNSPENADGSGDPG</sequence>
<evidence type="ECO:0000256" key="2">
    <source>
        <dbReference type="SAM" id="Phobius"/>
    </source>
</evidence>
<protein>
    <submittedName>
        <fullName evidence="3">AI-2E family transporter</fullName>
    </submittedName>
</protein>
<evidence type="ECO:0000313" key="4">
    <source>
        <dbReference type="Proteomes" id="UP000436138"/>
    </source>
</evidence>
<feature type="transmembrane region" description="Helical" evidence="2">
    <location>
        <begin position="12"/>
        <end position="42"/>
    </location>
</feature>
<reference evidence="3 4" key="1">
    <citation type="submission" date="2019-12" db="EMBL/GenBank/DDBJ databases">
        <title>Streptomyces sp. strain T44 isolated from rhizosphere soil of Broussonetia papyrifera.</title>
        <authorList>
            <person name="Mo P."/>
        </authorList>
    </citation>
    <scope>NUCLEOTIDE SEQUENCE [LARGE SCALE GENOMIC DNA]</scope>
    <source>
        <strain evidence="3 4">T44</strain>
    </source>
</reference>
<dbReference type="KEGG" id="sbro:GQF42_33965"/>
<keyword evidence="4" id="KW-1185">Reference proteome</keyword>
<evidence type="ECO:0000313" key="3">
    <source>
        <dbReference type="EMBL" id="QHA07655.1"/>
    </source>
</evidence>
<gene>
    <name evidence="3" type="ORF">GQF42_33965</name>
</gene>
<organism evidence="3 4">
    <name type="scientific">Streptomyces broussonetiae</name>
    <dbReference type="NCBI Taxonomy" id="2686304"/>
    <lineage>
        <taxon>Bacteria</taxon>
        <taxon>Bacillati</taxon>
        <taxon>Actinomycetota</taxon>
        <taxon>Actinomycetes</taxon>
        <taxon>Kitasatosporales</taxon>
        <taxon>Streptomycetaceae</taxon>
        <taxon>Streptomyces</taxon>
    </lineage>
</organism>
<accession>A0A6I6NFC1</accession>
<keyword evidence="2" id="KW-0472">Membrane</keyword>
<dbReference type="Proteomes" id="UP000436138">
    <property type="component" value="Chromosome"/>
</dbReference>
<evidence type="ECO:0000256" key="1">
    <source>
        <dbReference type="SAM" id="MobiDB-lite"/>
    </source>
</evidence>
<keyword evidence="2" id="KW-0812">Transmembrane</keyword>
<keyword evidence="2" id="KW-1133">Transmembrane helix</keyword>
<dbReference type="EMBL" id="CP047020">
    <property type="protein sequence ID" value="QHA07655.1"/>
    <property type="molecule type" value="Genomic_DNA"/>
</dbReference>